<name>W6MX13_9ASCO</name>
<dbReference type="Proteomes" id="UP000019384">
    <property type="component" value="Unassembled WGS sequence"/>
</dbReference>
<evidence type="ECO:0000313" key="1">
    <source>
        <dbReference type="EMBL" id="CDK28095.1"/>
    </source>
</evidence>
<organism evidence="1 2">
    <name type="scientific">Kuraishia capsulata CBS 1993</name>
    <dbReference type="NCBI Taxonomy" id="1382522"/>
    <lineage>
        <taxon>Eukaryota</taxon>
        <taxon>Fungi</taxon>
        <taxon>Dikarya</taxon>
        <taxon>Ascomycota</taxon>
        <taxon>Saccharomycotina</taxon>
        <taxon>Pichiomycetes</taxon>
        <taxon>Pichiales</taxon>
        <taxon>Pichiaceae</taxon>
        <taxon>Kuraishia</taxon>
    </lineage>
</organism>
<dbReference type="RefSeq" id="XP_022460086.1">
    <property type="nucleotide sequence ID" value="XM_022600773.1"/>
</dbReference>
<keyword evidence="2" id="KW-1185">Reference proteome</keyword>
<evidence type="ECO:0000313" key="2">
    <source>
        <dbReference type="Proteomes" id="UP000019384"/>
    </source>
</evidence>
<dbReference type="GeneID" id="34521474"/>
<dbReference type="HOGENOM" id="CLU_1026984_0_0_1"/>
<dbReference type="AlphaFoldDB" id="W6MX13"/>
<reference evidence="1" key="1">
    <citation type="submission" date="2013-12" db="EMBL/GenBank/DDBJ databases">
        <authorList>
            <person name="Genoscope - CEA"/>
        </authorList>
    </citation>
    <scope>NUCLEOTIDE SEQUENCE</scope>
    <source>
        <strain evidence="1">CBS 1993</strain>
    </source>
</reference>
<sequence>MAVHGQKDEKSAIICDEMSSDTIATVNEKATRGGRDAHGVGHIYASYTYGSGMSKLKRLSTTAHSQHSEIDSSSTSSTYNGQSLKLSARIKRIDEIPYLVPGEDGQILLCLVTGDGNGSNWKLLGRLAETGLISLKLIEILKQHTVQITRFGLRCDDTTVSVDCANFVKCILITARNQIAHRDTAYLLRYMFLENRPEIKDILVDMSFQVLRVLAKPVLAHVFDILLGPCSTEEDRDAIIGSICRFHSSKPDYFTEELLLEYVVAFISVPI</sequence>
<dbReference type="EMBL" id="HG793129">
    <property type="protein sequence ID" value="CDK28095.1"/>
    <property type="molecule type" value="Genomic_DNA"/>
</dbReference>
<accession>W6MX13</accession>
<reference evidence="1" key="2">
    <citation type="submission" date="2014-02" db="EMBL/GenBank/DDBJ databases">
        <title>Complete DNA sequence of /Kuraishia capsulata/ illustrates novel genomic features among budding yeasts (/Saccharomycotina/).</title>
        <authorList>
            <person name="Morales L."/>
            <person name="Noel B."/>
            <person name="Porcel B."/>
            <person name="Marcet-Houben M."/>
            <person name="Hullo M-F."/>
            <person name="Sacerdot C."/>
            <person name="Tekaia F."/>
            <person name="Leh-Louis V."/>
            <person name="Despons L."/>
            <person name="Khanna V."/>
            <person name="Aury J-M."/>
            <person name="Barbe V."/>
            <person name="Couloux A."/>
            <person name="Labadie K."/>
            <person name="Pelletier E."/>
            <person name="Souciet J-L."/>
            <person name="Boekhout T."/>
            <person name="Gabaldon T."/>
            <person name="Wincker P."/>
            <person name="Dujon B."/>
        </authorList>
    </citation>
    <scope>NUCLEOTIDE SEQUENCE</scope>
    <source>
        <strain evidence="1">CBS 1993</strain>
    </source>
</reference>
<protein>
    <submittedName>
        <fullName evidence="1">Uncharacterized protein</fullName>
    </submittedName>
</protein>
<gene>
    <name evidence="1" type="ORF">KUCA_T00004076001</name>
</gene>
<proteinExistence type="predicted"/>